<dbReference type="GO" id="GO:0006508">
    <property type="term" value="P:proteolysis"/>
    <property type="evidence" value="ECO:0007669"/>
    <property type="project" value="UniProtKB-KW"/>
</dbReference>
<keyword evidence="2 7" id="KW-0645">Protease</keyword>
<dbReference type="GO" id="GO:0008234">
    <property type="term" value="F:cysteine-type peptidase activity"/>
    <property type="evidence" value="ECO:0007669"/>
    <property type="project" value="UniProtKB-KW"/>
</dbReference>
<dbReference type="KEGG" id="saca:FFV09_05445"/>
<dbReference type="InterPro" id="IPR036764">
    <property type="entry name" value="Peptidase_Prp_sf"/>
</dbReference>
<dbReference type="InterPro" id="IPR007422">
    <property type="entry name" value="Peptidase_Prp"/>
</dbReference>
<accession>A0A4Y6UTF6</accession>
<evidence type="ECO:0000256" key="5">
    <source>
        <dbReference type="ARBA" id="ARBA00044503"/>
    </source>
</evidence>
<dbReference type="CDD" id="cd16332">
    <property type="entry name" value="Prp-like"/>
    <property type="match status" value="1"/>
</dbReference>
<dbReference type="GO" id="GO:0042254">
    <property type="term" value="P:ribosome biogenesis"/>
    <property type="evidence" value="ECO:0007669"/>
    <property type="project" value="UniProtKB-KW"/>
</dbReference>
<reference evidence="7 8" key="1">
    <citation type="submission" date="2019-06" db="EMBL/GenBank/DDBJ databases">
        <title>Saccharibacillus brassicae sp. nov., an endophytic bacterium isolated from Chinese cabbage seeds (Brassica pekinensis).</title>
        <authorList>
            <person name="Jiang L."/>
            <person name="Lee J."/>
            <person name="Kim S.W."/>
        </authorList>
    </citation>
    <scope>NUCLEOTIDE SEQUENCE [LARGE SCALE GENOMIC DNA]</scope>
    <source>
        <strain evidence="8">KCTC 43072 / ATSA2</strain>
    </source>
</reference>
<evidence type="ECO:0000313" key="8">
    <source>
        <dbReference type="Proteomes" id="UP000316968"/>
    </source>
</evidence>
<dbReference type="EMBL" id="CP041217">
    <property type="protein sequence ID" value="QDH20354.1"/>
    <property type="molecule type" value="Genomic_DNA"/>
</dbReference>
<gene>
    <name evidence="7" type="ORF">FFV09_05445</name>
</gene>
<keyword evidence="4" id="KW-0788">Thiol protease</keyword>
<name>A0A4Y6UTF6_SACBS</name>
<evidence type="ECO:0000256" key="4">
    <source>
        <dbReference type="ARBA" id="ARBA00022807"/>
    </source>
</evidence>
<evidence type="ECO:0000256" key="6">
    <source>
        <dbReference type="ARBA" id="ARBA00044538"/>
    </source>
</evidence>
<sequence>MYEPDEQELEFQKSILDEVDHSLTVTFFYNEKRALYGFVASGTSQFDAYGEDILSAGVSALILNTINSLFALTEDIVEEETRRNHSSCMLPNLKAKNRASREAITLLKSLEIGIEGIQHMYGEEHLTIERTYAGPPAKVFKLFK</sequence>
<protein>
    <recommendedName>
        <fullName evidence="6">Ribosomal processing cysteine protease Prp</fullName>
    </recommendedName>
</protein>
<dbReference type="SUPFAM" id="SSF118010">
    <property type="entry name" value="TM1457-like"/>
    <property type="match status" value="1"/>
</dbReference>
<organism evidence="7 8">
    <name type="scientific">Saccharibacillus brassicae</name>
    <dbReference type="NCBI Taxonomy" id="2583377"/>
    <lineage>
        <taxon>Bacteria</taxon>
        <taxon>Bacillati</taxon>
        <taxon>Bacillota</taxon>
        <taxon>Bacilli</taxon>
        <taxon>Bacillales</taxon>
        <taxon>Paenibacillaceae</taxon>
        <taxon>Saccharibacillus</taxon>
    </lineage>
</organism>
<dbReference type="Gene3D" id="3.30.70.1490">
    <property type="entry name" value="Cysteine protease Prp"/>
    <property type="match status" value="1"/>
</dbReference>
<evidence type="ECO:0000313" key="7">
    <source>
        <dbReference type="EMBL" id="QDH20354.1"/>
    </source>
</evidence>
<evidence type="ECO:0000256" key="3">
    <source>
        <dbReference type="ARBA" id="ARBA00022801"/>
    </source>
</evidence>
<keyword evidence="1" id="KW-0690">Ribosome biogenesis</keyword>
<dbReference type="Pfam" id="PF04327">
    <property type="entry name" value="Peptidase_Prp"/>
    <property type="match status" value="1"/>
</dbReference>
<evidence type="ECO:0000256" key="2">
    <source>
        <dbReference type="ARBA" id="ARBA00022670"/>
    </source>
</evidence>
<evidence type="ECO:0000256" key="1">
    <source>
        <dbReference type="ARBA" id="ARBA00022517"/>
    </source>
</evidence>
<keyword evidence="3" id="KW-0378">Hydrolase</keyword>
<dbReference type="AlphaFoldDB" id="A0A4Y6UTF6"/>
<proteinExistence type="inferred from homology"/>
<dbReference type="Proteomes" id="UP000316968">
    <property type="component" value="Chromosome"/>
</dbReference>
<comment type="similarity">
    <text evidence="5">Belongs to the Prp family.</text>
</comment>
<dbReference type="OrthoDB" id="48998at2"/>
<keyword evidence="8" id="KW-1185">Reference proteome</keyword>
<dbReference type="RefSeq" id="WP_141446793.1">
    <property type="nucleotide sequence ID" value="NZ_CP041217.1"/>
</dbReference>